<dbReference type="OrthoDB" id="9815712at2"/>
<keyword evidence="10" id="KW-1185">Reference proteome</keyword>
<dbReference type="KEGG" id="pht:BLM14_25920"/>
<dbReference type="InterPro" id="IPR027417">
    <property type="entry name" value="P-loop_NTPase"/>
</dbReference>
<protein>
    <submittedName>
        <fullName evidence="9">Dipeptide ABC transporter ATP-binding protein DppD</fullName>
    </submittedName>
</protein>
<dbReference type="InterPro" id="IPR003439">
    <property type="entry name" value="ABC_transporter-like_ATP-bd"/>
</dbReference>
<sequence length="336" mass="36734">MNDRRDAILRVEELHTQFLTCHGPVHAVNGVSFEIRPGETLGLLGESGSGKSTIGLSMLRLLPPGRGRISGGRVLFGGEDLVTASEKRMRRLRGRDIAMIFQESLSALNPVYTIGEQIAEVIRQHERLDRRAAMKRAAEMLEMVGMPDPGRRLGEYPHELSGGMRQRVVIAAALACQPKLLIGDEPTTALDVTVQAQILDLIADIQHRTGMAVLFITHDLGVVAEIAHRAIVLYAGLVVEEADTQSLLARPRMPYTQGLLRSLPQFAKGHRLAAIPGAVPNPRSLPTGCAFHPRCQEAKADCAQTLPELTEVGDGRRVRCLHWHKIAQDMNLGVCA</sequence>
<evidence type="ECO:0000256" key="4">
    <source>
        <dbReference type="ARBA" id="ARBA00022475"/>
    </source>
</evidence>
<evidence type="ECO:0000313" key="9">
    <source>
        <dbReference type="EMBL" id="PIO44594.1"/>
    </source>
</evidence>
<dbReference type="Pfam" id="PF00005">
    <property type="entry name" value="ABC_tran"/>
    <property type="match status" value="1"/>
</dbReference>
<dbReference type="PROSITE" id="PS50893">
    <property type="entry name" value="ABC_TRANSPORTER_2"/>
    <property type="match status" value="1"/>
</dbReference>
<dbReference type="Proteomes" id="UP000232163">
    <property type="component" value="Unassembled WGS sequence"/>
</dbReference>
<keyword evidence="3" id="KW-0813">Transport</keyword>
<dbReference type="GO" id="GO:0016887">
    <property type="term" value="F:ATP hydrolysis activity"/>
    <property type="evidence" value="ECO:0007669"/>
    <property type="project" value="InterPro"/>
</dbReference>
<keyword evidence="4" id="KW-1003">Cell membrane</keyword>
<dbReference type="GO" id="GO:0005886">
    <property type="term" value="C:plasma membrane"/>
    <property type="evidence" value="ECO:0007669"/>
    <property type="project" value="UniProtKB-SubCell"/>
</dbReference>
<name>A0A2N9VYM6_9HYPH</name>
<dbReference type="CDD" id="cd03257">
    <property type="entry name" value="ABC_NikE_OppD_transporters"/>
    <property type="match status" value="1"/>
</dbReference>
<dbReference type="NCBIfam" id="TIGR01727">
    <property type="entry name" value="oligo_HPY"/>
    <property type="match status" value="1"/>
</dbReference>
<reference evidence="9 10" key="1">
    <citation type="journal article" date="2017" name="Int J Environ Stud">
        <title>Does the Miocene-Pliocene relict legume Oxytropis triphylla form nitrogen-fixing nodules with a combination of bacterial strains?</title>
        <authorList>
            <person name="Safronova V."/>
            <person name="Belimov A."/>
            <person name="Sazanova A."/>
            <person name="Kuznetsova I."/>
            <person name="Popova J."/>
            <person name="Andronov E."/>
            <person name="Verkhozina A."/>
            <person name="Tikhonovich I."/>
        </authorList>
    </citation>
    <scope>NUCLEOTIDE SEQUENCE [LARGE SCALE GENOMIC DNA]</scope>
    <source>
        <strain evidence="9 10">Tri-38</strain>
    </source>
</reference>
<dbReference type="AlphaFoldDB" id="A0A2N9VYM6"/>
<organism evidence="9 10">
    <name type="scientific">Phyllobacterium zundukense</name>
    <dbReference type="NCBI Taxonomy" id="1867719"/>
    <lineage>
        <taxon>Bacteria</taxon>
        <taxon>Pseudomonadati</taxon>
        <taxon>Pseudomonadota</taxon>
        <taxon>Alphaproteobacteria</taxon>
        <taxon>Hyphomicrobiales</taxon>
        <taxon>Phyllobacteriaceae</taxon>
        <taxon>Phyllobacterium</taxon>
    </lineage>
</organism>
<keyword evidence="5" id="KW-0547">Nucleotide-binding</keyword>
<dbReference type="Gene3D" id="3.40.50.300">
    <property type="entry name" value="P-loop containing nucleotide triphosphate hydrolases"/>
    <property type="match status" value="1"/>
</dbReference>
<evidence type="ECO:0000256" key="7">
    <source>
        <dbReference type="ARBA" id="ARBA00023136"/>
    </source>
</evidence>
<evidence type="ECO:0000256" key="6">
    <source>
        <dbReference type="ARBA" id="ARBA00022840"/>
    </source>
</evidence>
<comment type="similarity">
    <text evidence="2">Belongs to the ABC transporter superfamily.</text>
</comment>
<feature type="domain" description="ABC transporter" evidence="8">
    <location>
        <begin position="9"/>
        <end position="260"/>
    </location>
</feature>
<dbReference type="GO" id="GO:0005524">
    <property type="term" value="F:ATP binding"/>
    <property type="evidence" value="ECO:0007669"/>
    <property type="project" value="UniProtKB-KW"/>
</dbReference>
<dbReference type="PANTHER" id="PTHR43297">
    <property type="entry name" value="OLIGOPEPTIDE TRANSPORT ATP-BINDING PROTEIN APPD"/>
    <property type="match status" value="1"/>
</dbReference>
<proteinExistence type="inferred from homology"/>
<dbReference type="PANTHER" id="PTHR43297:SF2">
    <property type="entry name" value="DIPEPTIDE TRANSPORT ATP-BINDING PROTEIN DPPD"/>
    <property type="match status" value="1"/>
</dbReference>
<dbReference type="PROSITE" id="PS00211">
    <property type="entry name" value="ABC_TRANSPORTER_1"/>
    <property type="match status" value="1"/>
</dbReference>
<dbReference type="GO" id="GO:0015833">
    <property type="term" value="P:peptide transport"/>
    <property type="evidence" value="ECO:0007669"/>
    <property type="project" value="InterPro"/>
</dbReference>
<gene>
    <name evidence="9" type="primary">dppD</name>
    <name evidence="9" type="ORF">B5P45_12065</name>
</gene>
<evidence type="ECO:0000256" key="2">
    <source>
        <dbReference type="ARBA" id="ARBA00005417"/>
    </source>
</evidence>
<dbReference type="FunFam" id="3.40.50.300:FF:000016">
    <property type="entry name" value="Oligopeptide ABC transporter ATP-binding component"/>
    <property type="match status" value="1"/>
</dbReference>
<evidence type="ECO:0000259" key="8">
    <source>
        <dbReference type="PROSITE" id="PS50893"/>
    </source>
</evidence>
<dbReference type="InterPro" id="IPR003593">
    <property type="entry name" value="AAA+_ATPase"/>
</dbReference>
<dbReference type="InterPro" id="IPR017871">
    <property type="entry name" value="ABC_transporter-like_CS"/>
</dbReference>
<dbReference type="SUPFAM" id="SSF52540">
    <property type="entry name" value="P-loop containing nucleoside triphosphate hydrolases"/>
    <property type="match status" value="1"/>
</dbReference>
<keyword evidence="7" id="KW-0472">Membrane</keyword>
<dbReference type="InterPro" id="IPR013563">
    <property type="entry name" value="Oligopep_ABC_C"/>
</dbReference>
<evidence type="ECO:0000256" key="1">
    <source>
        <dbReference type="ARBA" id="ARBA00004417"/>
    </source>
</evidence>
<accession>A0A2N9VYM6</accession>
<evidence type="ECO:0000256" key="5">
    <source>
        <dbReference type="ARBA" id="ARBA00022741"/>
    </source>
</evidence>
<dbReference type="RefSeq" id="WP_100003061.1">
    <property type="nucleotide sequence ID" value="NZ_CP017943.1"/>
</dbReference>
<dbReference type="SMART" id="SM00382">
    <property type="entry name" value="AAA"/>
    <property type="match status" value="1"/>
</dbReference>
<evidence type="ECO:0000256" key="3">
    <source>
        <dbReference type="ARBA" id="ARBA00022448"/>
    </source>
</evidence>
<evidence type="ECO:0000313" key="10">
    <source>
        <dbReference type="Proteomes" id="UP000232163"/>
    </source>
</evidence>
<dbReference type="InterPro" id="IPR050388">
    <property type="entry name" value="ABC_Ni/Peptide_Import"/>
</dbReference>
<dbReference type="EMBL" id="MZMT01000028">
    <property type="protein sequence ID" value="PIO44594.1"/>
    <property type="molecule type" value="Genomic_DNA"/>
</dbReference>
<comment type="subcellular location">
    <subcellularLocation>
        <location evidence="1">Cell inner membrane</location>
        <topology evidence="1">Peripheral membrane protein</topology>
    </subcellularLocation>
</comment>
<dbReference type="Pfam" id="PF08352">
    <property type="entry name" value="oligo_HPY"/>
    <property type="match status" value="1"/>
</dbReference>
<keyword evidence="6 9" id="KW-0067">ATP-binding</keyword>
<dbReference type="GO" id="GO:0055085">
    <property type="term" value="P:transmembrane transport"/>
    <property type="evidence" value="ECO:0007669"/>
    <property type="project" value="UniProtKB-ARBA"/>
</dbReference>
<comment type="caution">
    <text evidence="9">The sequence shown here is derived from an EMBL/GenBank/DDBJ whole genome shotgun (WGS) entry which is preliminary data.</text>
</comment>